<evidence type="ECO:0000256" key="1">
    <source>
        <dbReference type="ARBA" id="ARBA00004651"/>
    </source>
</evidence>
<keyword evidence="10" id="KW-1185">Reference proteome</keyword>
<evidence type="ECO:0000256" key="3">
    <source>
        <dbReference type="ARBA" id="ARBA00022475"/>
    </source>
</evidence>
<keyword evidence="3" id="KW-1003">Cell membrane</keyword>
<dbReference type="Proteomes" id="UP001595630">
    <property type="component" value="Unassembled WGS sequence"/>
</dbReference>
<dbReference type="InterPro" id="IPR007182">
    <property type="entry name" value="MnhB"/>
</dbReference>
<evidence type="ECO:0000256" key="7">
    <source>
        <dbReference type="SAM" id="Phobius"/>
    </source>
</evidence>
<dbReference type="InterPro" id="IPR050622">
    <property type="entry name" value="CPA3_antiporter_subunitB"/>
</dbReference>
<evidence type="ECO:0000256" key="4">
    <source>
        <dbReference type="ARBA" id="ARBA00022692"/>
    </source>
</evidence>
<gene>
    <name evidence="9" type="ORF">ACFOMF_10060</name>
</gene>
<sequence>MFSAFSRVFFVLMLAVSLYVLYRGHNEPGGGFVGGLIAASGFAILALAQGIDAARSALRLQPMVVIGIGVLAAAVSGLPGLLLEDSYLTHQWAILGNFHLGTTLLFDVGVYLVVLGGILSLVLRFYEGL</sequence>
<comment type="subcellular location">
    <subcellularLocation>
        <location evidence="1">Cell membrane</location>
        <topology evidence="1">Multi-pass membrane protein</topology>
    </subcellularLocation>
</comment>
<feature type="transmembrane region" description="Helical" evidence="7">
    <location>
        <begin position="7"/>
        <end position="25"/>
    </location>
</feature>
<protein>
    <submittedName>
        <fullName evidence="9">MnhB domain-containing protein</fullName>
    </submittedName>
</protein>
<evidence type="ECO:0000256" key="5">
    <source>
        <dbReference type="ARBA" id="ARBA00022989"/>
    </source>
</evidence>
<evidence type="ECO:0000313" key="10">
    <source>
        <dbReference type="Proteomes" id="UP001595630"/>
    </source>
</evidence>
<evidence type="ECO:0000256" key="6">
    <source>
        <dbReference type="ARBA" id="ARBA00023136"/>
    </source>
</evidence>
<feature type="domain" description="Na+/H+ antiporter MnhB subunit-related protein" evidence="8">
    <location>
        <begin position="2"/>
        <end position="119"/>
    </location>
</feature>
<feature type="transmembrane region" description="Helical" evidence="7">
    <location>
        <begin position="31"/>
        <end position="51"/>
    </location>
</feature>
<dbReference type="PANTHER" id="PTHR33932">
    <property type="entry name" value="NA(+)/H(+) ANTIPORTER SUBUNIT B"/>
    <property type="match status" value="1"/>
</dbReference>
<dbReference type="Pfam" id="PF04039">
    <property type="entry name" value="MnhB"/>
    <property type="match status" value="1"/>
</dbReference>
<evidence type="ECO:0000313" key="9">
    <source>
        <dbReference type="EMBL" id="MFC3608121.1"/>
    </source>
</evidence>
<feature type="transmembrane region" description="Helical" evidence="7">
    <location>
        <begin position="103"/>
        <end position="126"/>
    </location>
</feature>
<evidence type="ECO:0000256" key="2">
    <source>
        <dbReference type="ARBA" id="ARBA00009425"/>
    </source>
</evidence>
<reference evidence="10" key="1">
    <citation type="journal article" date="2019" name="Int. J. Syst. Evol. Microbiol.">
        <title>The Global Catalogue of Microorganisms (GCM) 10K type strain sequencing project: providing services to taxonomists for standard genome sequencing and annotation.</title>
        <authorList>
            <consortium name="The Broad Institute Genomics Platform"/>
            <consortium name="The Broad Institute Genome Sequencing Center for Infectious Disease"/>
            <person name="Wu L."/>
            <person name="Ma J."/>
        </authorList>
    </citation>
    <scope>NUCLEOTIDE SEQUENCE [LARGE SCALE GENOMIC DNA]</scope>
    <source>
        <strain evidence="10">KCTC 42447</strain>
    </source>
</reference>
<dbReference type="PANTHER" id="PTHR33932:SF4">
    <property type="entry name" value="NA(+)_H(+) ANTIPORTER SUBUNIT B"/>
    <property type="match status" value="1"/>
</dbReference>
<accession>A0ABV7T929</accession>
<comment type="similarity">
    <text evidence="2">Belongs to the CPA3 antiporters (TC 2.A.63) subunit B family.</text>
</comment>
<dbReference type="RefSeq" id="WP_386365791.1">
    <property type="nucleotide sequence ID" value="NZ_JBHRXZ010000022.1"/>
</dbReference>
<evidence type="ECO:0000259" key="8">
    <source>
        <dbReference type="Pfam" id="PF04039"/>
    </source>
</evidence>
<proteinExistence type="inferred from homology"/>
<comment type="caution">
    <text evidence="9">The sequence shown here is derived from an EMBL/GenBank/DDBJ whole genome shotgun (WGS) entry which is preliminary data.</text>
</comment>
<keyword evidence="5 7" id="KW-1133">Transmembrane helix</keyword>
<dbReference type="EMBL" id="JBHRXZ010000022">
    <property type="protein sequence ID" value="MFC3608121.1"/>
    <property type="molecule type" value="Genomic_DNA"/>
</dbReference>
<keyword evidence="4 7" id="KW-0812">Transmembrane</keyword>
<keyword evidence="6 7" id="KW-0472">Membrane</keyword>
<organism evidence="9 10">
    <name type="scientific">Stutzerimonas tarimensis</name>
    <dbReference type="NCBI Taxonomy" id="1507735"/>
    <lineage>
        <taxon>Bacteria</taxon>
        <taxon>Pseudomonadati</taxon>
        <taxon>Pseudomonadota</taxon>
        <taxon>Gammaproteobacteria</taxon>
        <taxon>Pseudomonadales</taxon>
        <taxon>Pseudomonadaceae</taxon>
        <taxon>Stutzerimonas</taxon>
    </lineage>
</organism>
<name>A0ABV7T929_9GAMM</name>
<feature type="transmembrane region" description="Helical" evidence="7">
    <location>
        <begin position="63"/>
        <end position="83"/>
    </location>
</feature>